<keyword evidence="3" id="KW-0399">Innate immunity</keyword>
<dbReference type="InterPro" id="IPR025307">
    <property type="entry name" value="FIIND_dom"/>
</dbReference>
<sequence>MKKMILRVWGGTRGGRLLPKCFRPLWLCREEGRCLVLFDPFLLTLCRVHLPEAGSFYCSETELGFEVRAAVTIQYGYDSWARRLNASEKLQWMVAGPLFNIQVEPARTVTAVHLPHFLCLTGGDADVSHLQVAHFVDEGLILESPTRVRPFHAVQENPSFSPIGLLWRQIYSTLFPPVHSMVLLYRSSQAEDITLHLYLIPRDLSVKEAQKGHNVK</sequence>
<keyword evidence="2" id="KW-0963">Cytoplasm</keyword>
<feature type="domain" description="FIIND" evidence="5">
    <location>
        <begin position="26"/>
        <end position="216"/>
    </location>
</feature>
<dbReference type="GO" id="GO:0045087">
    <property type="term" value="P:innate immune response"/>
    <property type="evidence" value="ECO:0007669"/>
    <property type="project" value="UniProtKB-KW"/>
</dbReference>
<proteinExistence type="predicted"/>
<dbReference type="Proteomes" id="UP000694393">
    <property type="component" value="Unplaced"/>
</dbReference>
<evidence type="ECO:0000313" key="7">
    <source>
        <dbReference type="Proteomes" id="UP000694393"/>
    </source>
</evidence>
<dbReference type="Ensembl" id="ENSPCET00000017689.1">
    <property type="protein sequence ID" value="ENSPCEP00000017089.1"/>
    <property type="gene ID" value="ENSPCEG00000013435.1"/>
</dbReference>
<comment type="subcellular location">
    <subcellularLocation>
        <location evidence="1">Cytoplasm</location>
        <location evidence="1">Cytosol</location>
    </subcellularLocation>
</comment>
<evidence type="ECO:0000256" key="1">
    <source>
        <dbReference type="ARBA" id="ARBA00004514"/>
    </source>
</evidence>
<dbReference type="PROSITE" id="PS51830">
    <property type="entry name" value="FIIND"/>
    <property type="match status" value="1"/>
</dbReference>
<keyword evidence="7" id="KW-1185">Reference proteome</keyword>
<dbReference type="InterPro" id="IPR051249">
    <property type="entry name" value="NLRP_Inflammasome"/>
</dbReference>
<dbReference type="PANTHER" id="PTHR46985:SF4">
    <property type="entry name" value="CASPASE RECRUITMENT DOMAIN-CONTAINING PROTEIN 8"/>
    <property type="match status" value="1"/>
</dbReference>
<dbReference type="Pfam" id="PF23679">
    <property type="entry name" value="UPA-FIIND"/>
    <property type="match status" value="1"/>
</dbReference>
<dbReference type="AlphaFoldDB" id="A0A8C8SBF5"/>
<reference evidence="6" key="1">
    <citation type="submission" date="2025-08" db="UniProtKB">
        <authorList>
            <consortium name="Ensembl"/>
        </authorList>
    </citation>
    <scope>IDENTIFICATION</scope>
</reference>
<protein>
    <recommendedName>
        <fullName evidence="5">FIIND domain-containing protein</fullName>
    </recommendedName>
</protein>
<dbReference type="GO" id="GO:0061702">
    <property type="term" value="C:canonical inflammasome complex"/>
    <property type="evidence" value="ECO:0007669"/>
    <property type="project" value="TreeGrafter"/>
</dbReference>
<dbReference type="Pfam" id="PF13553">
    <property type="entry name" value="FIIND"/>
    <property type="match status" value="1"/>
</dbReference>
<name>A0A8C8SBF5_9SAUR</name>
<evidence type="ECO:0000259" key="5">
    <source>
        <dbReference type="PROSITE" id="PS51830"/>
    </source>
</evidence>
<evidence type="ECO:0000256" key="3">
    <source>
        <dbReference type="ARBA" id="ARBA00022588"/>
    </source>
</evidence>
<evidence type="ECO:0000313" key="6">
    <source>
        <dbReference type="Ensembl" id="ENSPCEP00000017089.1"/>
    </source>
</evidence>
<evidence type="ECO:0000256" key="2">
    <source>
        <dbReference type="ARBA" id="ARBA00022490"/>
    </source>
</evidence>
<organism evidence="6 7">
    <name type="scientific">Pelusios castaneus</name>
    <name type="common">West African mud turtle</name>
    <dbReference type="NCBI Taxonomy" id="367368"/>
    <lineage>
        <taxon>Eukaryota</taxon>
        <taxon>Metazoa</taxon>
        <taxon>Chordata</taxon>
        <taxon>Craniata</taxon>
        <taxon>Vertebrata</taxon>
        <taxon>Euteleostomi</taxon>
        <taxon>Archelosauria</taxon>
        <taxon>Testudinata</taxon>
        <taxon>Testudines</taxon>
        <taxon>Pleurodira</taxon>
        <taxon>Pelomedusidae</taxon>
        <taxon>Pelusios</taxon>
    </lineage>
</organism>
<keyword evidence="4" id="KW-0391">Immunity</keyword>
<reference evidence="6" key="2">
    <citation type="submission" date="2025-09" db="UniProtKB">
        <authorList>
            <consortium name="Ensembl"/>
        </authorList>
    </citation>
    <scope>IDENTIFICATION</scope>
</reference>
<accession>A0A8C8SBF5</accession>
<evidence type="ECO:0000256" key="4">
    <source>
        <dbReference type="ARBA" id="ARBA00022859"/>
    </source>
</evidence>
<dbReference type="PANTHER" id="PTHR46985">
    <property type="entry name" value="NACHT, LRR AND PYD DOMAINS-CONTAINING PROTEIN 1"/>
    <property type="match status" value="1"/>
</dbReference>